<gene>
    <name evidence="1" type="ORF">CTI12_AA110340</name>
</gene>
<organism evidence="1 2">
    <name type="scientific">Artemisia annua</name>
    <name type="common">Sweet wormwood</name>
    <dbReference type="NCBI Taxonomy" id="35608"/>
    <lineage>
        <taxon>Eukaryota</taxon>
        <taxon>Viridiplantae</taxon>
        <taxon>Streptophyta</taxon>
        <taxon>Embryophyta</taxon>
        <taxon>Tracheophyta</taxon>
        <taxon>Spermatophyta</taxon>
        <taxon>Magnoliopsida</taxon>
        <taxon>eudicotyledons</taxon>
        <taxon>Gunneridae</taxon>
        <taxon>Pentapetalae</taxon>
        <taxon>asterids</taxon>
        <taxon>campanulids</taxon>
        <taxon>Asterales</taxon>
        <taxon>Asteraceae</taxon>
        <taxon>Asteroideae</taxon>
        <taxon>Anthemideae</taxon>
        <taxon>Artemisiinae</taxon>
        <taxon>Artemisia</taxon>
    </lineage>
</organism>
<keyword evidence="2" id="KW-1185">Reference proteome</keyword>
<proteinExistence type="predicted"/>
<evidence type="ECO:0000313" key="2">
    <source>
        <dbReference type="Proteomes" id="UP000245207"/>
    </source>
</evidence>
<accession>A0A2U1PV37</accession>
<dbReference type="AlphaFoldDB" id="A0A2U1PV37"/>
<dbReference type="Proteomes" id="UP000245207">
    <property type="component" value="Unassembled WGS sequence"/>
</dbReference>
<name>A0A2U1PV37_ARTAN</name>
<comment type="caution">
    <text evidence="1">The sequence shown here is derived from an EMBL/GenBank/DDBJ whole genome shotgun (WGS) entry which is preliminary data.</text>
</comment>
<protein>
    <submittedName>
        <fullName evidence="1">Uncharacterized protein</fullName>
    </submittedName>
</protein>
<evidence type="ECO:0000313" key="1">
    <source>
        <dbReference type="EMBL" id="PWA89582.1"/>
    </source>
</evidence>
<sequence length="126" mass="14500">MTYVRKLGVLCDFSAFGSTFNFPANYPANYENKEKMRYKYIPTKDSKASRLENNVISGIGRFIIQCSDKKKIIILITSNIRMATPIMSYSDLGYKIVLVTTQEGQRLRETVRDKVLGCEDWKDLPE</sequence>
<dbReference type="EMBL" id="PKPP01000706">
    <property type="protein sequence ID" value="PWA89582.1"/>
    <property type="molecule type" value="Genomic_DNA"/>
</dbReference>
<reference evidence="1 2" key="1">
    <citation type="journal article" date="2018" name="Mol. Plant">
        <title>The genome of Artemisia annua provides insight into the evolution of Asteraceae family and artemisinin biosynthesis.</title>
        <authorList>
            <person name="Shen Q."/>
            <person name="Zhang L."/>
            <person name="Liao Z."/>
            <person name="Wang S."/>
            <person name="Yan T."/>
            <person name="Shi P."/>
            <person name="Liu M."/>
            <person name="Fu X."/>
            <person name="Pan Q."/>
            <person name="Wang Y."/>
            <person name="Lv Z."/>
            <person name="Lu X."/>
            <person name="Zhang F."/>
            <person name="Jiang W."/>
            <person name="Ma Y."/>
            <person name="Chen M."/>
            <person name="Hao X."/>
            <person name="Li L."/>
            <person name="Tang Y."/>
            <person name="Lv G."/>
            <person name="Zhou Y."/>
            <person name="Sun X."/>
            <person name="Brodelius P.E."/>
            <person name="Rose J.K.C."/>
            <person name="Tang K."/>
        </authorList>
    </citation>
    <scope>NUCLEOTIDE SEQUENCE [LARGE SCALE GENOMIC DNA]</scope>
    <source>
        <strain evidence="2">cv. Huhao1</strain>
        <tissue evidence="1">Leaf</tissue>
    </source>
</reference>